<reference evidence="2 3" key="1">
    <citation type="journal article" date="2010" name="Stand. Genomic Sci.">
        <title>Complete genome sequence of Brachyspira murdochii type strain (56-150).</title>
        <authorList>
            <person name="Pati A."/>
            <person name="Sikorski J."/>
            <person name="Gronow S."/>
            <person name="Munk C."/>
            <person name="Lapidus A."/>
            <person name="Copeland A."/>
            <person name="Glavina Del Tio T."/>
            <person name="Nolan M."/>
            <person name="Lucas S."/>
            <person name="Chen F."/>
            <person name="Tice H."/>
            <person name="Cheng J.F."/>
            <person name="Han C."/>
            <person name="Detter J.C."/>
            <person name="Bruce D."/>
            <person name="Tapia R."/>
            <person name="Goodwin L."/>
            <person name="Pitluck S."/>
            <person name="Liolios K."/>
            <person name="Ivanova N."/>
            <person name="Mavromatis K."/>
            <person name="Mikhailova N."/>
            <person name="Chen A."/>
            <person name="Palaniappan K."/>
            <person name="Land M."/>
            <person name="Hauser L."/>
            <person name="Chang Y.J."/>
            <person name="Jeffries C.D."/>
            <person name="Spring S."/>
            <person name="Rohde M."/>
            <person name="Goker M."/>
            <person name="Bristow J."/>
            <person name="Eisen J.A."/>
            <person name="Markowitz V."/>
            <person name="Hugenholtz P."/>
            <person name="Kyrpides N.C."/>
            <person name="Klenk H.P."/>
        </authorList>
    </citation>
    <scope>NUCLEOTIDE SEQUENCE [LARGE SCALE GENOMIC DNA]</scope>
    <source>
        <strain evidence="3">ATCC 51284 / DSM 12563 / 56-150</strain>
    </source>
</reference>
<organism evidence="2 3">
    <name type="scientific">Brachyspira murdochii (strain ATCC 51284 / DSM 12563 / 56-150)</name>
    <name type="common">Serpulina murdochii</name>
    <dbReference type="NCBI Taxonomy" id="526224"/>
    <lineage>
        <taxon>Bacteria</taxon>
        <taxon>Pseudomonadati</taxon>
        <taxon>Spirochaetota</taxon>
        <taxon>Spirochaetia</taxon>
        <taxon>Brachyspirales</taxon>
        <taxon>Brachyspiraceae</taxon>
        <taxon>Brachyspira</taxon>
    </lineage>
</organism>
<keyword evidence="1" id="KW-0812">Transmembrane</keyword>
<name>D5U7B2_BRAM5</name>
<dbReference type="STRING" id="526224.Bmur_0599"/>
<feature type="transmembrane region" description="Helical" evidence="1">
    <location>
        <begin position="63"/>
        <end position="84"/>
    </location>
</feature>
<accession>D5U7B2</accession>
<dbReference type="HOGENOM" id="CLU_2341257_0_0_12"/>
<proteinExistence type="predicted"/>
<gene>
    <name evidence="2" type="ordered locus">Bmur_0599</name>
</gene>
<keyword evidence="1" id="KW-0472">Membrane</keyword>
<evidence type="ECO:0000256" key="1">
    <source>
        <dbReference type="SAM" id="Phobius"/>
    </source>
</evidence>
<dbReference type="AlphaFoldDB" id="D5U7B2"/>
<protein>
    <submittedName>
        <fullName evidence="2">Uncharacterized protein</fullName>
    </submittedName>
</protein>
<sequence>MKLVVILFTFIISVYIFPVCYIFYHSNYHMHHSDEHCTTCIEMFSIVKAVTKIAKFSNIYNSVIIYLSISFIFFVRIMKVIFYLNNNPTKLKVKLIN</sequence>
<dbReference type="KEGG" id="brm:Bmur_0599"/>
<dbReference type="EMBL" id="CP001959">
    <property type="protein sequence ID" value="ADG70700.1"/>
    <property type="molecule type" value="Genomic_DNA"/>
</dbReference>
<feature type="transmembrane region" description="Helical" evidence="1">
    <location>
        <begin position="5"/>
        <end position="24"/>
    </location>
</feature>
<keyword evidence="1" id="KW-1133">Transmembrane helix</keyword>
<evidence type="ECO:0000313" key="3">
    <source>
        <dbReference type="Proteomes" id="UP000001915"/>
    </source>
</evidence>
<dbReference type="Proteomes" id="UP000001915">
    <property type="component" value="Chromosome"/>
</dbReference>
<evidence type="ECO:0000313" key="2">
    <source>
        <dbReference type="EMBL" id="ADG70700.1"/>
    </source>
</evidence>